<evidence type="ECO:0000313" key="2">
    <source>
        <dbReference type="Proteomes" id="UP000279962"/>
    </source>
</evidence>
<accession>A0A3G2SZX6</accession>
<sequence length="128" mass="14827">MPIKLTIDENPEAVSKIGFFIWAAGDDFESIDNDRNRMYFIPSDDFSYVISIFRSVYPVLNPYSGEMEQYFDACFDNYFDQENILLIISKIQTLNVTDIEVMNFLAKIVQCLKEKMSMGTYVVVEGNQ</sequence>
<reference evidence="1 2" key="1">
    <citation type="submission" date="2018-10" db="EMBL/GenBank/DDBJ databases">
        <title>The complete genome of Acinetobacter wuhouensis strain WCHAW010062.</title>
        <authorList>
            <person name="Hu Y."/>
            <person name="Long H."/>
            <person name="Feng Y."/>
            <person name="Zong Z."/>
        </authorList>
    </citation>
    <scope>NUCLEOTIDE SEQUENCE [LARGE SCALE GENOMIC DNA]</scope>
    <source>
        <strain evidence="1 2">WCHAW010062</strain>
    </source>
</reference>
<proteinExistence type="predicted"/>
<dbReference type="RefSeq" id="WP_087552869.1">
    <property type="nucleotide sequence ID" value="NZ_CP033133.1"/>
</dbReference>
<protein>
    <submittedName>
        <fullName evidence="1">Uncharacterized protein</fullName>
    </submittedName>
</protein>
<dbReference type="EMBL" id="CP033133">
    <property type="protein sequence ID" value="AYO53449.1"/>
    <property type="molecule type" value="Genomic_DNA"/>
</dbReference>
<dbReference type="AlphaFoldDB" id="A0A3G2SZX6"/>
<gene>
    <name evidence="1" type="ORF">CDG68_07205</name>
</gene>
<evidence type="ECO:0000313" key="1">
    <source>
        <dbReference type="EMBL" id="AYO53449.1"/>
    </source>
</evidence>
<organism evidence="1 2">
    <name type="scientific">Acinetobacter wuhouensis</name>
    <dbReference type="NCBI Taxonomy" id="1879050"/>
    <lineage>
        <taxon>Bacteria</taxon>
        <taxon>Pseudomonadati</taxon>
        <taxon>Pseudomonadota</taxon>
        <taxon>Gammaproteobacteria</taxon>
        <taxon>Moraxellales</taxon>
        <taxon>Moraxellaceae</taxon>
        <taxon>Acinetobacter</taxon>
    </lineage>
</organism>
<name>A0A3G2SZX6_9GAMM</name>
<dbReference type="Proteomes" id="UP000279962">
    <property type="component" value="Chromosome"/>
</dbReference>